<sequence>MVTIDVWPKLGTVDPSPGLKSSTKATEYGRGVIKTPPQGPIARTLSVIAQTHLVQGDKLGGRANTWTNRKILVKNEKLSKHLKKFPIMYENGQVMIPTKISETRALK</sequence>
<dbReference type="EMBL" id="CM046400">
    <property type="protein sequence ID" value="KAI8524352.1"/>
    <property type="molecule type" value="Genomic_DNA"/>
</dbReference>
<gene>
    <name evidence="1" type="ORF">RHMOL_Rhmol13G0143900</name>
</gene>
<protein>
    <submittedName>
        <fullName evidence="1">Uncharacterized protein</fullName>
    </submittedName>
</protein>
<evidence type="ECO:0000313" key="2">
    <source>
        <dbReference type="Proteomes" id="UP001062846"/>
    </source>
</evidence>
<proteinExistence type="predicted"/>
<organism evidence="1 2">
    <name type="scientific">Rhododendron molle</name>
    <name type="common">Chinese azalea</name>
    <name type="synonym">Azalea mollis</name>
    <dbReference type="NCBI Taxonomy" id="49168"/>
    <lineage>
        <taxon>Eukaryota</taxon>
        <taxon>Viridiplantae</taxon>
        <taxon>Streptophyta</taxon>
        <taxon>Embryophyta</taxon>
        <taxon>Tracheophyta</taxon>
        <taxon>Spermatophyta</taxon>
        <taxon>Magnoliopsida</taxon>
        <taxon>eudicotyledons</taxon>
        <taxon>Gunneridae</taxon>
        <taxon>Pentapetalae</taxon>
        <taxon>asterids</taxon>
        <taxon>Ericales</taxon>
        <taxon>Ericaceae</taxon>
        <taxon>Ericoideae</taxon>
        <taxon>Rhodoreae</taxon>
        <taxon>Rhododendron</taxon>
    </lineage>
</organism>
<comment type="caution">
    <text evidence="1">The sequence shown here is derived from an EMBL/GenBank/DDBJ whole genome shotgun (WGS) entry which is preliminary data.</text>
</comment>
<evidence type="ECO:0000313" key="1">
    <source>
        <dbReference type="EMBL" id="KAI8524352.1"/>
    </source>
</evidence>
<reference evidence="1" key="1">
    <citation type="submission" date="2022-02" db="EMBL/GenBank/DDBJ databases">
        <title>Plant Genome Project.</title>
        <authorList>
            <person name="Zhang R.-G."/>
        </authorList>
    </citation>
    <scope>NUCLEOTIDE SEQUENCE</scope>
    <source>
        <strain evidence="1">AT1</strain>
    </source>
</reference>
<dbReference type="Proteomes" id="UP001062846">
    <property type="component" value="Chromosome 13"/>
</dbReference>
<name>A0ACC0L7K2_RHOML</name>
<accession>A0ACC0L7K2</accession>
<keyword evidence="2" id="KW-1185">Reference proteome</keyword>